<protein>
    <recommendedName>
        <fullName evidence="2">CAAX prenyl protease 2/Lysostaphin resistance protein A-like domain-containing protein</fullName>
    </recommendedName>
</protein>
<feature type="transmembrane region" description="Helical" evidence="1">
    <location>
        <begin position="12"/>
        <end position="36"/>
    </location>
</feature>
<keyword evidence="1" id="KW-0812">Transmembrane</keyword>
<feature type="domain" description="CAAX prenyl protease 2/Lysostaphin resistance protein A-like" evidence="2">
    <location>
        <begin position="124"/>
        <end position="208"/>
    </location>
</feature>
<dbReference type="PANTHER" id="PTHR36435:SF1">
    <property type="entry name" value="CAAX AMINO TERMINAL PROTEASE FAMILY PROTEIN"/>
    <property type="match status" value="1"/>
</dbReference>
<accession>A0ABR4YIB1</accession>
<dbReference type="InterPro" id="IPR052710">
    <property type="entry name" value="CAAX_protease"/>
</dbReference>
<evidence type="ECO:0000259" key="2">
    <source>
        <dbReference type="Pfam" id="PF02517"/>
    </source>
</evidence>
<gene>
    <name evidence="3" type="ORF">LG35_09720</name>
</gene>
<organism evidence="3 4">
    <name type="scientific">Alistipes inops</name>
    <dbReference type="NCBI Taxonomy" id="1501391"/>
    <lineage>
        <taxon>Bacteria</taxon>
        <taxon>Pseudomonadati</taxon>
        <taxon>Bacteroidota</taxon>
        <taxon>Bacteroidia</taxon>
        <taxon>Bacteroidales</taxon>
        <taxon>Rikenellaceae</taxon>
        <taxon>Alistipes</taxon>
    </lineage>
</organism>
<dbReference type="InterPro" id="IPR003675">
    <property type="entry name" value="Rce1/LyrA-like_dom"/>
</dbReference>
<evidence type="ECO:0000256" key="1">
    <source>
        <dbReference type="SAM" id="Phobius"/>
    </source>
</evidence>
<name>A0ABR4YIB1_9BACT</name>
<proteinExistence type="predicted"/>
<comment type="caution">
    <text evidence="3">The sequence shown here is derived from an EMBL/GenBank/DDBJ whole genome shotgun (WGS) entry which is preliminary data.</text>
</comment>
<keyword evidence="4" id="KW-1185">Reference proteome</keyword>
<feature type="transmembrane region" description="Helical" evidence="1">
    <location>
        <begin position="154"/>
        <end position="170"/>
    </location>
</feature>
<feature type="transmembrane region" description="Helical" evidence="1">
    <location>
        <begin position="42"/>
        <end position="62"/>
    </location>
</feature>
<reference evidence="3 4" key="1">
    <citation type="submission" date="2014-09" db="EMBL/GenBank/DDBJ databases">
        <title>Alistipes sp. 627, sp. nov., a novel member of the family Rikenellaceae isolated from human faeces.</title>
        <authorList>
            <person name="Shkoporov A.N."/>
            <person name="Chaplin A.V."/>
            <person name="Motuzova O.V."/>
            <person name="Kafarskaia L.I."/>
            <person name="Khokhlova E.V."/>
            <person name="Efimov B.A."/>
        </authorList>
    </citation>
    <scope>NUCLEOTIDE SEQUENCE [LARGE SCALE GENOMIC DNA]</scope>
    <source>
        <strain evidence="3 4">627</strain>
    </source>
</reference>
<dbReference type="EMBL" id="JRGF01000020">
    <property type="protein sequence ID" value="KHE40748.1"/>
    <property type="molecule type" value="Genomic_DNA"/>
</dbReference>
<feature type="transmembrane region" description="Helical" evidence="1">
    <location>
        <begin position="83"/>
        <end position="103"/>
    </location>
</feature>
<dbReference type="Proteomes" id="UP000030889">
    <property type="component" value="Unassembled WGS sequence"/>
</dbReference>
<feature type="transmembrane region" description="Helical" evidence="1">
    <location>
        <begin position="234"/>
        <end position="255"/>
    </location>
</feature>
<evidence type="ECO:0000313" key="4">
    <source>
        <dbReference type="Proteomes" id="UP000030889"/>
    </source>
</evidence>
<evidence type="ECO:0000313" key="3">
    <source>
        <dbReference type="EMBL" id="KHE40748.1"/>
    </source>
</evidence>
<keyword evidence="1" id="KW-1133">Transmembrane helix</keyword>
<keyword evidence="1" id="KW-0472">Membrane</keyword>
<feature type="transmembrane region" description="Helical" evidence="1">
    <location>
        <begin position="196"/>
        <end position="214"/>
    </location>
</feature>
<dbReference type="Pfam" id="PF02517">
    <property type="entry name" value="Rce1-like"/>
    <property type="match status" value="1"/>
</dbReference>
<feature type="transmembrane region" description="Helical" evidence="1">
    <location>
        <begin position="176"/>
        <end position="191"/>
    </location>
</feature>
<sequence>MKRRIYPNGIDILAMIGIILVSSLAAGLVGGALTWLTEWNTGLVNALTYFLQMGLAITFILVQRRTRQAPTNVLNMHAGRISAPLILWGIVLIFVTGVVIEPLLELFPDKYLEQLNQYIGTGGWSILMTVVLAPVMEETLFRGLIQGSINERDGAAKAILLSALLFGVFHMIPQQAINAFLVGIILGYIYFRTKSLLTVIILHALNNGISYLMLEVLGPERADMAVRDMLGGGALYYAVYGACVVLLVVGAVAIVRRLQVREEAGTEPETAGNRTEPE</sequence>
<feature type="transmembrane region" description="Helical" evidence="1">
    <location>
        <begin position="115"/>
        <end position="133"/>
    </location>
</feature>
<dbReference type="PANTHER" id="PTHR36435">
    <property type="entry name" value="SLR1288 PROTEIN"/>
    <property type="match status" value="1"/>
</dbReference>